<dbReference type="Proteomes" id="UP000190044">
    <property type="component" value="Unassembled WGS sequence"/>
</dbReference>
<dbReference type="EMBL" id="FUYP01000006">
    <property type="protein sequence ID" value="SKB46932.1"/>
    <property type="molecule type" value="Genomic_DNA"/>
</dbReference>
<name>A0A1T5BHY8_9SPHN</name>
<sequence length="441" mass="47189">MTIRAAITVLAIPLFLGILIINGLLLHNQDRAEMERALLDQALTTAVTVAQFVREMDAPATQLAVPVRAKALRAALGHVTDLDGLYLVQPDRSLVPLRASSVGWDAASLAVPGKAYSVPSGSRRRGDRWVTALAPAGKGRFVAARFNAEPIDAHMDGIRRDIALIAVGLALFALLLASVVARRIAREIDDNRRGLEQGYDVRAADMSIREARDLADAARLMRTSRRAAEDRRTAAIARSEGAGDRDDAIRKSRSMLFPPIRLANESREIAMRMCGDVTAGSFFAHAGDADDGLVVIGCCRACGDVAALAAAYDVRRLIEGCHDADAATSMLERLALLYRFDALVHLRWRAAAPQEGERLLVLADAETEAKIREWCAISAGLAPAAILANIEVLLAPDAIIALVGTASSADGAECGVDVGLDREDRAEAADVEHFAHRSGQS</sequence>
<keyword evidence="1" id="KW-0472">Membrane</keyword>
<keyword evidence="3" id="KW-1185">Reference proteome</keyword>
<dbReference type="AlphaFoldDB" id="A0A1T5BHY8"/>
<gene>
    <name evidence="2" type="ORF">SAMN06295937_1006195</name>
</gene>
<evidence type="ECO:0000256" key="1">
    <source>
        <dbReference type="SAM" id="Phobius"/>
    </source>
</evidence>
<reference evidence="3" key="1">
    <citation type="submission" date="2017-02" db="EMBL/GenBank/DDBJ databases">
        <authorList>
            <person name="Varghese N."/>
            <person name="Submissions S."/>
        </authorList>
    </citation>
    <scope>NUCLEOTIDE SEQUENCE [LARGE SCALE GENOMIC DNA]</scope>
    <source>
        <strain evidence="3">R11H</strain>
    </source>
</reference>
<accession>A0A1T5BHY8</accession>
<keyword evidence="1" id="KW-1133">Transmembrane helix</keyword>
<keyword evidence="1" id="KW-0812">Transmembrane</keyword>
<organism evidence="2 3">
    <name type="scientific">Sphingopyxis flava</name>
    <dbReference type="NCBI Taxonomy" id="1507287"/>
    <lineage>
        <taxon>Bacteria</taxon>
        <taxon>Pseudomonadati</taxon>
        <taxon>Pseudomonadota</taxon>
        <taxon>Alphaproteobacteria</taxon>
        <taxon>Sphingomonadales</taxon>
        <taxon>Sphingomonadaceae</taxon>
        <taxon>Sphingopyxis</taxon>
    </lineage>
</organism>
<dbReference type="OrthoDB" id="7503046at2"/>
<dbReference type="RefSeq" id="WP_079637990.1">
    <property type="nucleotide sequence ID" value="NZ_FUYP01000006.1"/>
</dbReference>
<feature type="transmembrane region" description="Helical" evidence="1">
    <location>
        <begin position="162"/>
        <end position="181"/>
    </location>
</feature>
<feature type="transmembrane region" description="Helical" evidence="1">
    <location>
        <begin position="6"/>
        <end position="26"/>
    </location>
</feature>
<evidence type="ECO:0000313" key="2">
    <source>
        <dbReference type="EMBL" id="SKB46932.1"/>
    </source>
</evidence>
<evidence type="ECO:0000313" key="3">
    <source>
        <dbReference type="Proteomes" id="UP000190044"/>
    </source>
</evidence>
<protein>
    <submittedName>
        <fullName evidence="2">Uncharacterized protein</fullName>
    </submittedName>
</protein>
<proteinExistence type="predicted"/>